<dbReference type="Gene3D" id="1.20.120.450">
    <property type="entry name" value="dinb family like domain"/>
    <property type="match status" value="1"/>
</dbReference>
<gene>
    <name evidence="2" type="ORF">CLV59_106110</name>
</gene>
<dbReference type="Pfam" id="PF12867">
    <property type="entry name" value="DinB_2"/>
    <property type="match status" value="1"/>
</dbReference>
<proteinExistence type="predicted"/>
<accession>A0A327VUX2</accession>
<dbReference type="InterPro" id="IPR034660">
    <property type="entry name" value="DinB/YfiT-like"/>
</dbReference>
<dbReference type="EMBL" id="QLMA01000006">
    <property type="protein sequence ID" value="RAJ79050.1"/>
    <property type="molecule type" value="Genomic_DNA"/>
</dbReference>
<reference evidence="2 3" key="1">
    <citation type="submission" date="2018-06" db="EMBL/GenBank/DDBJ databases">
        <title>Genomic Encyclopedia of Archaeal and Bacterial Type Strains, Phase II (KMG-II): from individual species to whole genera.</title>
        <authorList>
            <person name="Goeker M."/>
        </authorList>
    </citation>
    <scope>NUCLEOTIDE SEQUENCE [LARGE SCALE GENOMIC DNA]</scope>
    <source>
        <strain evidence="2 3">DSM 29821</strain>
    </source>
</reference>
<organism evidence="2 3">
    <name type="scientific">Chitinophaga dinghuensis</name>
    <dbReference type="NCBI Taxonomy" id="1539050"/>
    <lineage>
        <taxon>Bacteria</taxon>
        <taxon>Pseudomonadati</taxon>
        <taxon>Bacteroidota</taxon>
        <taxon>Chitinophagia</taxon>
        <taxon>Chitinophagales</taxon>
        <taxon>Chitinophagaceae</taxon>
        <taxon>Chitinophaga</taxon>
    </lineage>
</organism>
<name>A0A327VUX2_9BACT</name>
<dbReference type="RefSeq" id="WP_111593526.1">
    <property type="nucleotide sequence ID" value="NZ_QLMA01000006.1"/>
</dbReference>
<keyword evidence="3" id="KW-1185">Reference proteome</keyword>
<sequence length="190" mass="21939">MTIASSALIASLQELTREHISFAQALQKEDLTRLNWREHNNSWSMLECIAHLNRYGDFYHPAISKSLRFSITTPATLFKSGVIGNYFVKLITADSKMKTPKPMNPIHQELTVAVIAEFIQQQETMLALLEQAASFDLNRVRTSISLTKWIRLKLGDTLRFVIYHNMRHLKQIERIRNVQDRLSARSTEVI</sequence>
<protein>
    <submittedName>
        <fullName evidence="2">DinB family protein</fullName>
    </submittedName>
</protein>
<dbReference type="Proteomes" id="UP000249819">
    <property type="component" value="Unassembled WGS sequence"/>
</dbReference>
<evidence type="ECO:0000259" key="1">
    <source>
        <dbReference type="Pfam" id="PF12867"/>
    </source>
</evidence>
<feature type="domain" description="DinB-like" evidence="1">
    <location>
        <begin position="24"/>
        <end position="172"/>
    </location>
</feature>
<dbReference type="AlphaFoldDB" id="A0A327VUX2"/>
<evidence type="ECO:0000313" key="3">
    <source>
        <dbReference type="Proteomes" id="UP000249819"/>
    </source>
</evidence>
<evidence type="ECO:0000313" key="2">
    <source>
        <dbReference type="EMBL" id="RAJ79050.1"/>
    </source>
</evidence>
<dbReference type="InterPro" id="IPR024775">
    <property type="entry name" value="DinB-like"/>
</dbReference>
<dbReference type="OrthoDB" id="1524454at2"/>
<comment type="caution">
    <text evidence="2">The sequence shown here is derived from an EMBL/GenBank/DDBJ whole genome shotgun (WGS) entry which is preliminary data.</text>
</comment>
<dbReference type="SUPFAM" id="SSF109854">
    <property type="entry name" value="DinB/YfiT-like putative metalloenzymes"/>
    <property type="match status" value="1"/>
</dbReference>